<evidence type="ECO:0000313" key="3">
    <source>
        <dbReference type="Proteomes" id="UP000759131"/>
    </source>
</evidence>
<dbReference type="Pfam" id="PF01593">
    <property type="entry name" value="Amino_oxidase"/>
    <property type="match status" value="1"/>
</dbReference>
<dbReference type="PANTHER" id="PTHR10742">
    <property type="entry name" value="FLAVIN MONOAMINE OXIDASE"/>
    <property type="match status" value="1"/>
</dbReference>
<dbReference type="InterPro" id="IPR050281">
    <property type="entry name" value="Flavin_monoamine_oxidase"/>
</dbReference>
<dbReference type="EMBL" id="OC903363">
    <property type="protein sequence ID" value="CAD7649713.1"/>
    <property type="molecule type" value="Genomic_DNA"/>
</dbReference>
<dbReference type="InterPro" id="IPR036188">
    <property type="entry name" value="FAD/NAD-bd_sf"/>
</dbReference>
<accession>A0A7R9LXE6</accession>
<dbReference type="AlphaFoldDB" id="A0A7R9LXE6"/>
<organism evidence="2">
    <name type="scientific">Medioppia subpectinata</name>
    <dbReference type="NCBI Taxonomy" id="1979941"/>
    <lineage>
        <taxon>Eukaryota</taxon>
        <taxon>Metazoa</taxon>
        <taxon>Ecdysozoa</taxon>
        <taxon>Arthropoda</taxon>
        <taxon>Chelicerata</taxon>
        <taxon>Arachnida</taxon>
        <taxon>Acari</taxon>
        <taxon>Acariformes</taxon>
        <taxon>Sarcoptiformes</taxon>
        <taxon>Oribatida</taxon>
        <taxon>Brachypylina</taxon>
        <taxon>Oppioidea</taxon>
        <taxon>Oppiidae</taxon>
        <taxon>Medioppia</taxon>
    </lineage>
</organism>
<dbReference type="InterPro" id="IPR002937">
    <property type="entry name" value="Amino_oxidase"/>
</dbReference>
<dbReference type="Proteomes" id="UP000759131">
    <property type="component" value="Unassembled WGS sequence"/>
</dbReference>
<gene>
    <name evidence="2" type="ORF">OSB1V03_LOCUS22518</name>
</gene>
<name>A0A7R9LXE6_9ACAR</name>
<dbReference type="Gene3D" id="3.50.50.60">
    <property type="entry name" value="FAD/NAD(P)-binding domain"/>
    <property type="match status" value="1"/>
</dbReference>
<sequence length="121" mass="13344">MTKSVAIIGAGIAGLTAAQKLHENSFNEITIFEALDRIGGRIHTIPFGNGVLELGAQWLHGQHGNPLYYMAKERDLISNPRVDYGMEGTGIFCTDLGQLLNTDDINQVISYLHRIKDEMSD</sequence>
<evidence type="ECO:0000313" key="2">
    <source>
        <dbReference type="EMBL" id="CAD7649713.1"/>
    </source>
</evidence>
<dbReference type="PANTHER" id="PTHR10742:SF416">
    <property type="entry name" value="SPERMINE OXIDASE"/>
    <property type="match status" value="1"/>
</dbReference>
<feature type="non-terminal residue" evidence="2">
    <location>
        <position position="121"/>
    </location>
</feature>
<protein>
    <recommendedName>
        <fullName evidence="1">Amine oxidase domain-containing protein</fullName>
    </recommendedName>
</protein>
<dbReference type="SUPFAM" id="SSF51905">
    <property type="entry name" value="FAD/NAD(P)-binding domain"/>
    <property type="match status" value="1"/>
</dbReference>
<evidence type="ECO:0000259" key="1">
    <source>
        <dbReference type="Pfam" id="PF01593"/>
    </source>
</evidence>
<dbReference type="PRINTS" id="PR00419">
    <property type="entry name" value="ADXRDTASE"/>
</dbReference>
<dbReference type="OrthoDB" id="2019015at2759"/>
<feature type="domain" description="Amine oxidase" evidence="1">
    <location>
        <begin position="12"/>
        <end position="79"/>
    </location>
</feature>
<dbReference type="GO" id="GO:0046592">
    <property type="term" value="F:polyamine oxidase activity"/>
    <property type="evidence" value="ECO:0007669"/>
    <property type="project" value="TreeGrafter"/>
</dbReference>
<keyword evidence="3" id="KW-1185">Reference proteome</keyword>
<dbReference type="EMBL" id="CAJPIZ010048788">
    <property type="protein sequence ID" value="CAG2122572.1"/>
    <property type="molecule type" value="Genomic_DNA"/>
</dbReference>
<reference evidence="2" key="1">
    <citation type="submission" date="2020-11" db="EMBL/GenBank/DDBJ databases">
        <authorList>
            <person name="Tran Van P."/>
        </authorList>
    </citation>
    <scope>NUCLEOTIDE SEQUENCE</scope>
</reference>
<proteinExistence type="predicted"/>